<organism evidence="1 2">
    <name type="scientific">Xylocopa violacea</name>
    <name type="common">Violet carpenter bee</name>
    <name type="synonym">Apis violacea</name>
    <dbReference type="NCBI Taxonomy" id="135666"/>
    <lineage>
        <taxon>Eukaryota</taxon>
        <taxon>Metazoa</taxon>
        <taxon>Ecdysozoa</taxon>
        <taxon>Arthropoda</taxon>
        <taxon>Hexapoda</taxon>
        <taxon>Insecta</taxon>
        <taxon>Pterygota</taxon>
        <taxon>Neoptera</taxon>
        <taxon>Endopterygota</taxon>
        <taxon>Hymenoptera</taxon>
        <taxon>Apocrita</taxon>
        <taxon>Aculeata</taxon>
        <taxon>Apoidea</taxon>
        <taxon>Anthophila</taxon>
        <taxon>Apidae</taxon>
        <taxon>Xylocopa</taxon>
        <taxon>Xylocopa</taxon>
    </lineage>
</organism>
<accession>A0ABP1NFL1</accession>
<comment type="caution">
    <text evidence="1">The sequence shown here is derived from an EMBL/GenBank/DDBJ whole genome shotgun (WGS) entry which is preliminary data.</text>
</comment>
<protein>
    <submittedName>
        <fullName evidence="1">Uncharacterized protein</fullName>
    </submittedName>
</protein>
<reference evidence="1 2" key="1">
    <citation type="submission" date="2024-08" db="EMBL/GenBank/DDBJ databases">
        <authorList>
            <person name="Will J Nash"/>
            <person name="Angela Man"/>
            <person name="Seanna McTaggart"/>
            <person name="Kendall Baker"/>
            <person name="Tom Barker"/>
            <person name="Leah Catchpole"/>
            <person name="Alex Durrant"/>
            <person name="Karim Gharbi"/>
            <person name="Naomi Irish"/>
            <person name="Gemy Kaithakottil"/>
            <person name="Debby Ku"/>
            <person name="Aaliyah Providence"/>
            <person name="Felix Shaw"/>
            <person name="David Swarbreck"/>
            <person name="Chris Watkins"/>
            <person name="Ann M. McCartney"/>
            <person name="Giulio Formenti"/>
            <person name="Alice Mouton"/>
            <person name="Noel Vella"/>
            <person name="Bjorn M von Reumont"/>
            <person name="Adriana Vella"/>
            <person name="Wilfried Haerty"/>
        </authorList>
    </citation>
    <scope>NUCLEOTIDE SEQUENCE [LARGE SCALE GENOMIC DNA]</scope>
</reference>
<dbReference type="Proteomes" id="UP001642520">
    <property type="component" value="Unassembled WGS sequence"/>
</dbReference>
<keyword evidence="2" id="KW-1185">Reference proteome</keyword>
<evidence type="ECO:0000313" key="1">
    <source>
        <dbReference type="EMBL" id="CAL7939778.1"/>
    </source>
</evidence>
<sequence>MLRAIEDYSNLRIEFDISNNRLSDTSNYIRFDYRIFFRIQMAEQISTHVHKHLRHHRHHRQMVLLRLVHLVYQVLQALQGHQGLLDLPGHQDHDEEFESTLRLLQCLHCPEEGTDRSSESLNLARRHHAATLREIEIEDRK</sequence>
<name>A0ABP1NFL1_XYLVO</name>
<evidence type="ECO:0000313" key="2">
    <source>
        <dbReference type="Proteomes" id="UP001642520"/>
    </source>
</evidence>
<proteinExistence type="predicted"/>
<dbReference type="EMBL" id="CAXAJV020001290">
    <property type="protein sequence ID" value="CAL7939778.1"/>
    <property type="molecule type" value="Genomic_DNA"/>
</dbReference>
<gene>
    <name evidence="1" type="ORF">XYLVIOL_LOCUS4097</name>
</gene>